<dbReference type="RefSeq" id="WP_267780026.1">
    <property type="nucleotide sequence ID" value="NZ_CP113089.1"/>
</dbReference>
<dbReference type="Proteomes" id="UP001164706">
    <property type="component" value="Chromosome"/>
</dbReference>
<protein>
    <submittedName>
        <fullName evidence="2">Helicase</fullName>
    </submittedName>
</protein>
<gene>
    <name evidence="2" type="ORF">OVN18_07130</name>
</gene>
<feature type="signal peptide" evidence="1">
    <location>
        <begin position="1"/>
        <end position="24"/>
    </location>
</feature>
<dbReference type="EMBL" id="CP113089">
    <property type="protein sequence ID" value="WAB80351.1"/>
    <property type="molecule type" value="Genomic_DNA"/>
</dbReference>
<name>A0A9E8MIV2_9MICO</name>
<evidence type="ECO:0000256" key="1">
    <source>
        <dbReference type="SAM" id="SignalP"/>
    </source>
</evidence>
<feature type="chain" id="PRO_5038484974" evidence="1">
    <location>
        <begin position="25"/>
        <end position="105"/>
    </location>
</feature>
<dbReference type="GO" id="GO:0004386">
    <property type="term" value="F:helicase activity"/>
    <property type="evidence" value="ECO:0007669"/>
    <property type="project" value="UniProtKB-KW"/>
</dbReference>
<dbReference type="AlphaFoldDB" id="A0A9E8MIV2"/>
<keyword evidence="2" id="KW-0378">Hydrolase</keyword>
<organism evidence="2 3">
    <name type="scientific">Microcella daejeonensis</name>
    <dbReference type="NCBI Taxonomy" id="2994971"/>
    <lineage>
        <taxon>Bacteria</taxon>
        <taxon>Bacillati</taxon>
        <taxon>Actinomycetota</taxon>
        <taxon>Actinomycetes</taxon>
        <taxon>Micrococcales</taxon>
        <taxon>Microbacteriaceae</taxon>
        <taxon>Microcella</taxon>
    </lineage>
</organism>
<dbReference type="NCBIfam" id="TIGR03816">
    <property type="entry name" value="tadE_like_DECH"/>
    <property type="match status" value="1"/>
</dbReference>
<proteinExistence type="predicted"/>
<evidence type="ECO:0000313" key="3">
    <source>
        <dbReference type="Proteomes" id="UP001164706"/>
    </source>
</evidence>
<accession>A0A9E8MIV2</accession>
<dbReference type="KEGG" id="mdb:OVN18_07130"/>
<evidence type="ECO:0000313" key="2">
    <source>
        <dbReference type="EMBL" id="WAB80351.1"/>
    </source>
</evidence>
<keyword evidence="2" id="KW-0067">ATP-binding</keyword>
<keyword evidence="3" id="KW-1185">Reference proteome</keyword>
<keyword evidence="2" id="KW-0347">Helicase</keyword>
<sequence>MAGAPLVVGALAAVALVGSTAVVGAGAAARAQQLGHAADAAALAAGDVLLGWSAGEPCAAAERLAAAHGASLGDCRVEASTVIVVVSGVVLGIRVERSARAGPPA</sequence>
<reference evidence="2" key="1">
    <citation type="submission" date="2022-11" db="EMBL/GenBank/DDBJ databases">
        <title>Description of Microcella daejonensis nov. sp, isolated from riverside soil.</title>
        <authorList>
            <person name="Molina K.M."/>
            <person name="Kim S.B."/>
        </authorList>
    </citation>
    <scope>NUCLEOTIDE SEQUENCE</scope>
    <source>
        <strain evidence="2">MMS21-STM12</strain>
    </source>
</reference>
<keyword evidence="2" id="KW-0547">Nucleotide-binding</keyword>
<keyword evidence="1" id="KW-0732">Signal</keyword>
<dbReference type="InterPro" id="IPR021202">
    <property type="entry name" value="Rv3654c-like"/>
</dbReference>